<name>A0ABY9T7L5_BREBE</name>
<reference evidence="1 2" key="1">
    <citation type="submission" date="2023-09" db="EMBL/GenBank/DDBJ databases">
        <title>Complete Genome and Methylome dissection of Bacillus brevis NEB573 original source of BbsI restriction endonuclease.</title>
        <authorList>
            <person name="Fomenkov A."/>
            <person name="Roberts R.D."/>
        </authorList>
    </citation>
    <scope>NUCLEOTIDE SEQUENCE [LARGE SCALE GENOMIC DNA]</scope>
    <source>
        <strain evidence="1 2">NEB573</strain>
    </source>
</reference>
<proteinExistence type="predicted"/>
<protein>
    <submittedName>
        <fullName evidence="1">YrzI family small protein</fullName>
    </submittedName>
</protein>
<keyword evidence="2" id="KW-1185">Reference proteome</keyword>
<dbReference type="Proteomes" id="UP001256827">
    <property type="component" value="Chromosome"/>
</dbReference>
<evidence type="ECO:0000313" key="2">
    <source>
        <dbReference type="Proteomes" id="UP001256827"/>
    </source>
</evidence>
<accession>A0ABY9T7L5</accession>
<dbReference type="RefSeq" id="WP_310770035.1">
    <property type="nucleotide sequence ID" value="NZ_CP134050.1"/>
</dbReference>
<dbReference type="EMBL" id="CP134050">
    <property type="protein sequence ID" value="WNC15872.1"/>
    <property type="molecule type" value="Genomic_DNA"/>
</dbReference>
<organism evidence="1 2">
    <name type="scientific">Brevibacillus brevis</name>
    <name type="common">Bacillus brevis</name>
    <dbReference type="NCBI Taxonomy" id="1393"/>
    <lineage>
        <taxon>Bacteria</taxon>
        <taxon>Bacillati</taxon>
        <taxon>Bacillota</taxon>
        <taxon>Bacilli</taxon>
        <taxon>Bacillales</taxon>
        <taxon>Paenibacillaceae</taxon>
        <taxon>Brevibacillus</taxon>
    </lineage>
</organism>
<gene>
    <name evidence="1" type="ORF">RGB73_05935</name>
</gene>
<sequence length="52" mass="6638">MYIPMIFFTIVIEKRKWTPEQREAKYRQRLAIAQLEERKRQIACQYPEFWFR</sequence>
<evidence type="ECO:0000313" key="1">
    <source>
        <dbReference type="EMBL" id="WNC15872.1"/>
    </source>
</evidence>